<evidence type="ECO:0000313" key="2">
    <source>
        <dbReference type="EMBL" id="EDL89518.1"/>
    </source>
</evidence>
<sequence>MPLLSILRNFRSFDENQPCWNDCSWLRALAALAEDLGFRSVPTWNLLGSAQTPVTPDLGDPAPSSGFDGHCMQ</sequence>
<evidence type="ECO:0000256" key="1">
    <source>
        <dbReference type="SAM" id="MobiDB-lite"/>
    </source>
</evidence>
<protein>
    <submittedName>
        <fullName evidence="2">RCG42728</fullName>
    </submittedName>
</protein>
<name>A6K160_RAT</name>
<dbReference type="EMBL" id="CH474012">
    <property type="protein sequence ID" value="EDL89518.1"/>
    <property type="molecule type" value="Genomic_DNA"/>
</dbReference>
<organism evidence="2 3">
    <name type="scientific">Rattus norvegicus</name>
    <name type="common">Rat</name>
    <dbReference type="NCBI Taxonomy" id="10116"/>
    <lineage>
        <taxon>Eukaryota</taxon>
        <taxon>Metazoa</taxon>
        <taxon>Chordata</taxon>
        <taxon>Craniata</taxon>
        <taxon>Vertebrata</taxon>
        <taxon>Euteleostomi</taxon>
        <taxon>Mammalia</taxon>
        <taxon>Eutheria</taxon>
        <taxon>Euarchontoglires</taxon>
        <taxon>Glires</taxon>
        <taxon>Rodentia</taxon>
        <taxon>Myomorpha</taxon>
        <taxon>Muroidea</taxon>
        <taxon>Muridae</taxon>
        <taxon>Murinae</taxon>
        <taxon>Rattus</taxon>
    </lineage>
</organism>
<feature type="region of interest" description="Disordered" evidence="1">
    <location>
        <begin position="52"/>
        <end position="73"/>
    </location>
</feature>
<proteinExistence type="predicted"/>
<dbReference type="Proteomes" id="UP000234681">
    <property type="component" value="Chromosome 12"/>
</dbReference>
<reference evidence="2 3" key="1">
    <citation type="submission" date="2005-07" db="EMBL/GenBank/DDBJ databases">
        <authorList>
            <person name="Mural R.J."/>
            <person name="Li P.W."/>
            <person name="Adams M.D."/>
            <person name="Amanatides P.G."/>
            <person name="Baden-Tillson H."/>
            <person name="Barnstead M."/>
            <person name="Chin S.H."/>
            <person name="Dew I."/>
            <person name="Evans C.A."/>
            <person name="Ferriera S."/>
            <person name="Flanigan M."/>
            <person name="Fosler C."/>
            <person name="Glodek A."/>
            <person name="Gu Z."/>
            <person name="Holt R.A."/>
            <person name="Jennings D."/>
            <person name="Kraft C.L."/>
            <person name="Lu F."/>
            <person name="Nguyen T."/>
            <person name="Nusskern D.R."/>
            <person name="Pfannkoch C.M."/>
            <person name="Sitter C."/>
            <person name="Sutton G.G."/>
            <person name="Venter J.C."/>
            <person name="Wang Z."/>
            <person name="Woodage T."/>
            <person name="Zheng X.H."/>
            <person name="Zhong F."/>
        </authorList>
    </citation>
    <scope>NUCLEOTIDE SEQUENCE [LARGE SCALE GENOMIC DNA]</scope>
    <source>
        <strain>BN</strain>
        <strain evidence="3">Sprague-Dawley</strain>
    </source>
</reference>
<accession>A6K160</accession>
<dbReference type="AlphaFoldDB" id="A6K160"/>
<evidence type="ECO:0000313" key="3">
    <source>
        <dbReference type="Proteomes" id="UP000234681"/>
    </source>
</evidence>
<gene>
    <name evidence="2" type="ORF">rCG_42728</name>
</gene>